<dbReference type="EMBL" id="CM042888">
    <property type="protein sequence ID" value="KAI4326667.1"/>
    <property type="molecule type" value="Genomic_DNA"/>
</dbReference>
<evidence type="ECO:0000313" key="1">
    <source>
        <dbReference type="EMBL" id="KAI4326667.1"/>
    </source>
</evidence>
<accession>A0ACB9MQN1</accession>
<reference evidence="2" key="1">
    <citation type="journal article" date="2023" name="Front. Plant Sci.">
        <title>Chromosomal-level genome assembly of Melastoma candidum provides insights into trichome evolution.</title>
        <authorList>
            <person name="Zhong Y."/>
            <person name="Wu W."/>
            <person name="Sun C."/>
            <person name="Zou P."/>
            <person name="Liu Y."/>
            <person name="Dai S."/>
            <person name="Zhou R."/>
        </authorList>
    </citation>
    <scope>NUCLEOTIDE SEQUENCE [LARGE SCALE GENOMIC DNA]</scope>
</reference>
<name>A0ACB9MQN1_9MYRT</name>
<organism evidence="1 2">
    <name type="scientific">Melastoma candidum</name>
    <dbReference type="NCBI Taxonomy" id="119954"/>
    <lineage>
        <taxon>Eukaryota</taxon>
        <taxon>Viridiplantae</taxon>
        <taxon>Streptophyta</taxon>
        <taxon>Embryophyta</taxon>
        <taxon>Tracheophyta</taxon>
        <taxon>Spermatophyta</taxon>
        <taxon>Magnoliopsida</taxon>
        <taxon>eudicotyledons</taxon>
        <taxon>Gunneridae</taxon>
        <taxon>Pentapetalae</taxon>
        <taxon>rosids</taxon>
        <taxon>malvids</taxon>
        <taxon>Myrtales</taxon>
        <taxon>Melastomataceae</taxon>
        <taxon>Melastomatoideae</taxon>
        <taxon>Melastomateae</taxon>
        <taxon>Melastoma</taxon>
    </lineage>
</organism>
<protein>
    <submittedName>
        <fullName evidence="1">Uncharacterized protein</fullName>
    </submittedName>
</protein>
<keyword evidence="2" id="KW-1185">Reference proteome</keyword>
<evidence type="ECO:0000313" key="2">
    <source>
        <dbReference type="Proteomes" id="UP001057402"/>
    </source>
</evidence>
<sequence>MAAPNPFSKHRRNLATPPTNTTSDPVLTLKKKQYHPQLKQPPFEHPDPKNPKAATFLMHGKLDAHSQAKSLNGSAEFGPEKLSFLVRKQPHQQQQQEEGKHLKKGCAQEAGKEGVDIEVKLRRKFEEWEDSGKKLKEKERVGALVGRREELRKSFDGEVESGELGRKATVAESLIANGGVGGRRWSFGGVQVELSDVFATNGVRVVSVDMPPFMQFHAVDCARKTSDSMEKFSCKTLALALKKEFDGVYGPAWHCIVGTSFGSFVTHSVRGFIYFAMDHKMYILLFKTTVQRAD</sequence>
<dbReference type="Proteomes" id="UP001057402">
    <property type="component" value="Chromosome 9"/>
</dbReference>
<comment type="caution">
    <text evidence="1">The sequence shown here is derived from an EMBL/GenBank/DDBJ whole genome shotgun (WGS) entry which is preliminary data.</text>
</comment>
<proteinExistence type="predicted"/>
<gene>
    <name evidence="1" type="ORF">MLD38_031955</name>
</gene>